<dbReference type="InterPro" id="IPR032675">
    <property type="entry name" value="LRR_dom_sf"/>
</dbReference>
<dbReference type="Gene3D" id="3.80.10.10">
    <property type="entry name" value="Ribonuclease Inhibitor"/>
    <property type="match status" value="1"/>
</dbReference>
<dbReference type="Proteomes" id="UP000283269">
    <property type="component" value="Unassembled WGS sequence"/>
</dbReference>
<dbReference type="STRING" id="93625.A0A409XTZ2"/>
<dbReference type="InParanoid" id="A0A409XTZ2"/>
<dbReference type="AlphaFoldDB" id="A0A409XTZ2"/>
<reference evidence="1 2" key="1">
    <citation type="journal article" date="2018" name="Evol. Lett.">
        <title>Horizontal gene cluster transfer increased hallucinogenic mushroom diversity.</title>
        <authorList>
            <person name="Reynolds H.T."/>
            <person name="Vijayakumar V."/>
            <person name="Gluck-Thaler E."/>
            <person name="Korotkin H.B."/>
            <person name="Matheny P.B."/>
            <person name="Slot J.C."/>
        </authorList>
    </citation>
    <scope>NUCLEOTIDE SEQUENCE [LARGE SCALE GENOMIC DNA]</scope>
    <source>
        <strain evidence="1 2">2631</strain>
    </source>
</reference>
<dbReference type="SUPFAM" id="SSF52047">
    <property type="entry name" value="RNI-like"/>
    <property type="match status" value="1"/>
</dbReference>
<name>A0A409XTZ2_PSICY</name>
<sequence length="657" mass="73208">MNVFNPKILDASIRDVASYLSDNQKVDLLLYAMKCLHFEGRSRTVIENAIQSCLQVVTLSPENIAKARILRAKARLAGGSPLGAHDGLYNNSTLSRIQLTGSLEMRHMCCSDLQAALAVEPDNPEAKALLHQRSVTVEKVMTIYILLAPLPKHNLKERISAEIWREIALHLPRRDLKALLFIPHPLSRIASQLLFWELDLHFTGTDGDDDHLETYAVDQRTILAQKDEDVRHAQRSADILTRIIVDPSFACAVRTLRIFASKRDKDGSVAFQTGMLTNALPKLINLRNVHISATSEGILPVLRILQTSSPRLRGLSLKSPDGPADLSLLEFRHLSHFAYTMNIVSINSSAIHSLIGQNNATLRTIALENPHPSPHWTFPASSLSIRNLTTIFFTGHFPAVTNAFSEILSNGRQLESFNITCCSLECSNASSQFRSAQQANALPFLRHFAFSVQSIGRRTMDRDLFPAIAEFLRGRRSLHSLQLIAREESIQHAVGFDAAIWGVLPSLEGLRGLKISYPSDLAPGLASWLIPRTVLALRLTIDYNSQSARDPIPFLNQLRHGIPPSLRFVGLSDVHVRSALAVVDHGFPMVRVVRIGSNYWTVLRKQDGSRTMSSQGAGHNVEVEQWPKRRALYHATEWLEWLGCEDAMVRDPSSFSG</sequence>
<organism evidence="1 2">
    <name type="scientific">Psilocybe cyanescens</name>
    <dbReference type="NCBI Taxonomy" id="93625"/>
    <lineage>
        <taxon>Eukaryota</taxon>
        <taxon>Fungi</taxon>
        <taxon>Dikarya</taxon>
        <taxon>Basidiomycota</taxon>
        <taxon>Agaricomycotina</taxon>
        <taxon>Agaricomycetes</taxon>
        <taxon>Agaricomycetidae</taxon>
        <taxon>Agaricales</taxon>
        <taxon>Agaricineae</taxon>
        <taxon>Strophariaceae</taxon>
        <taxon>Psilocybe</taxon>
    </lineage>
</organism>
<comment type="caution">
    <text evidence="1">The sequence shown here is derived from an EMBL/GenBank/DDBJ whole genome shotgun (WGS) entry which is preliminary data.</text>
</comment>
<dbReference type="OrthoDB" id="2685413at2759"/>
<dbReference type="EMBL" id="NHYD01000400">
    <property type="protein sequence ID" value="PPQ94275.1"/>
    <property type="molecule type" value="Genomic_DNA"/>
</dbReference>
<evidence type="ECO:0000313" key="1">
    <source>
        <dbReference type="EMBL" id="PPQ94275.1"/>
    </source>
</evidence>
<evidence type="ECO:0000313" key="2">
    <source>
        <dbReference type="Proteomes" id="UP000283269"/>
    </source>
</evidence>
<proteinExistence type="predicted"/>
<protein>
    <submittedName>
        <fullName evidence="1">Uncharacterized protein</fullName>
    </submittedName>
</protein>
<keyword evidence="2" id="KW-1185">Reference proteome</keyword>
<gene>
    <name evidence="1" type="ORF">CVT25_004932</name>
</gene>
<accession>A0A409XTZ2</accession>